<organism evidence="1 2">
    <name type="scientific">Romanomermis culicivorax</name>
    <name type="common">Nematode worm</name>
    <dbReference type="NCBI Taxonomy" id="13658"/>
    <lineage>
        <taxon>Eukaryota</taxon>
        <taxon>Metazoa</taxon>
        <taxon>Ecdysozoa</taxon>
        <taxon>Nematoda</taxon>
        <taxon>Enoplea</taxon>
        <taxon>Dorylaimia</taxon>
        <taxon>Mermithida</taxon>
        <taxon>Mermithoidea</taxon>
        <taxon>Mermithidae</taxon>
        <taxon>Romanomermis</taxon>
    </lineage>
</organism>
<reference evidence="2" key="1">
    <citation type="submission" date="2022-11" db="UniProtKB">
        <authorList>
            <consortium name="WormBaseParasite"/>
        </authorList>
    </citation>
    <scope>IDENTIFICATION</scope>
</reference>
<evidence type="ECO:0000313" key="1">
    <source>
        <dbReference type="Proteomes" id="UP000887565"/>
    </source>
</evidence>
<evidence type="ECO:0000313" key="2">
    <source>
        <dbReference type="WBParaSite" id="nRc.2.0.1.t32724-RA"/>
    </source>
</evidence>
<dbReference type="WBParaSite" id="nRc.2.0.1.t32724-RA">
    <property type="protein sequence ID" value="nRc.2.0.1.t32724-RA"/>
    <property type="gene ID" value="nRc.2.0.1.g32724"/>
</dbReference>
<name>A0A915K216_ROMCU</name>
<dbReference type="Proteomes" id="UP000887565">
    <property type="component" value="Unplaced"/>
</dbReference>
<keyword evidence="1" id="KW-1185">Reference proteome</keyword>
<protein>
    <submittedName>
        <fullName evidence="2">Uncharacterized protein</fullName>
    </submittedName>
</protein>
<proteinExistence type="predicted"/>
<accession>A0A915K216</accession>
<sequence length="95" mass="11164">MARLLSKKFSVYMDSARDLIKKNSTGSLTTDLWTFSCYYAYMGVTYHTISEEWELVSKVLALRHFPIQHHTAENIRTGSKQFTLECIRRRNEKGR</sequence>
<dbReference type="AlphaFoldDB" id="A0A915K216"/>